<evidence type="ECO:0000313" key="5">
    <source>
        <dbReference type="Proteomes" id="UP000029453"/>
    </source>
</evidence>
<feature type="signal peptide" evidence="2">
    <location>
        <begin position="1"/>
        <end position="47"/>
    </location>
</feature>
<dbReference type="InterPro" id="IPR001119">
    <property type="entry name" value="SLH_dom"/>
</dbReference>
<keyword evidence="1 2" id="KW-0732">Signal</keyword>
<sequence length="1004" mass="109075">MSYQFSKQDSQQTKEFRGGDKKVMKKRLAMLLSVAMAFSMFANVAFGADAAKTTQEKFDTLKEAGVFDGYPGSDDARLDQSLTRAEFAKVVVKALGLKEVEGVYSYKDKNYGPNHWAAKYIEAVTDAGMMQGVNTAKKLFGTNDNITVQEAAKVLVLGYKLDIPENSQNNASDWAKDYFQAAVDAGLISKDANPKASATRAQLVEAIYAADEMAKGPKVESTKVIDSTNVEVTMSDKEVVKVELKDALKANVETEITFEYKGKEYNAKVTYVVTDATKVESVTADNLREVHVKFDGEVDPITGEDESSYSLNNDGKIKSVKLSADKREAVLTVYVGSDENTGLVNQKEYKLTVSNVRAGNAVITAKDIKFSPVDSAVPTVDKVEALGTKAVKITFSEPIKKATNSNLKIDGTIVGGSTDITGNTVIFKLYSTVSVGEHTLSIEGVEDFAGFKNILTEQKFNVVEDNTAPTIENVEKATFEKVTLKFSKPVDKSTVASGNVYWMQGSTKKYANKVNVIADDVYEFEFSESNRLLYTTDLYVTGVKDYSNNAIASDAKIQVNPVVDQTRPEVINVEVEDDLKTIEIKFSKSLNADSAKESKNYVIKDKDGKEVAKLKESIKLDDKKVTISLFQKLDESESYTFEITGVTDNTTLKNVMMPYSANLEVGNVSKPKLEAITKVSGTDNQIIVSFSKEMATSGEGSVIEAKYYAYELTSGGGKKELPEDTSFSVSSDRKSVIITMPRDEVKVEDIKMFYVQLVKDTAGNSLSGLLDNKQPVEAEALKAKEVAATSSTVIEVEFDQTLQSGSAAVSDFTVYAGTSTLSISNAVVDGSVVKLTLSDSDELNADATFGSSNKAVTVTVHKNGSLVTPAGKHVADKQENITVADEIKPEVDKLAAKTVTDDTYAVDVIFNETLAAGLDANKIVYDFEVKADGDTLTPNVDFTVEVDSGTTNRITIKLTPAVYAKYAGKDNLLEVRVKPFPSFIKDVAGNNAEGSDDFEAAYIK</sequence>
<reference evidence="4 5" key="1">
    <citation type="submission" date="2012-10" db="EMBL/GenBank/DDBJ databases">
        <title>Draft Genome Sequence of Paenibacillus popilliae ATCC 14706T.</title>
        <authorList>
            <person name="Iiyama K."/>
            <person name="Mori K."/>
            <person name="Mon H."/>
            <person name="Chieda Y."/>
            <person name="Lee J.M."/>
            <person name="Kusakabe T."/>
            <person name="Tashiro K."/>
            <person name="Asano S."/>
            <person name="Yasunaga-Aoki C."/>
            <person name="Shimizu S."/>
        </authorList>
    </citation>
    <scope>NUCLEOTIDE SEQUENCE [LARGE SCALE GENOMIC DNA]</scope>
    <source>
        <strain evidence="4 5">ATCC 14706</strain>
    </source>
</reference>
<protein>
    <recommendedName>
        <fullName evidence="3">SLH domain-containing protein</fullName>
    </recommendedName>
</protein>
<gene>
    <name evidence="4" type="ORF">PPOP_0334</name>
</gene>
<accession>M9LY44</accession>
<feature type="domain" description="SLH" evidence="3">
    <location>
        <begin position="104"/>
        <end position="169"/>
    </location>
</feature>
<evidence type="ECO:0000259" key="3">
    <source>
        <dbReference type="PROSITE" id="PS51272"/>
    </source>
</evidence>
<feature type="chain" id="PRO_5004100107" description="SLH domain-containing protein" evidence="2">
    <location>
        <begin position="48"/>
        <end position="1004"/>
    </location>
</feature>
<dbReference type="EMBL" id="BALG01000018">
    <property type="protein sequence ID" value="GAC40994.1"/>
    <property type="molecule type" value="Genomic_DNA"/>
</dbReference>
<evidence type="ECO:0000256" key="1">
    <source>
        <dbReference type="ARBA" id="ARBA00022729"/>
    </source>
</evidence>
<dbReference type="Gene3D" id="2.60.40.1220">
    <property type="match status" value="5"/>
</dbReference>
<dbReference type="InterPro" id="IPR014755">
    <property type="entry name" value="Cu-Rt/internalin_Ig-like"/>
</dbReference>
<keyword evidence="5" id="KW-1185">Reference proteome</keyword>
<comment type="caution">
    <text evidence="4">The sequence shown here is derived from an EMBL/GenBank/DDBJ whole genome shotgun (WGS) entry which is preliminary data.</text>
</comment>
<proteinExistence type="predicted"/>
<feature type="domain" description="SLH" evidence="3">
    <location>
        <begin position="41"/>
        <end position="102"/>
    </location>
</feature>
<dbReference type="Proteomes" id="UP000029453">
    <property type="component" value="Unassembled WGS sequence"/>
</dbReference>
<evidence type="ECO:0000256" key="2">
    <source>
        <dbReference type="SAM" id="SignalP"/>
    </source>
</evidence>
<dbReference type="Pfam" id="PF13205">
    <property type="entry name" value="Big_5"/>
    <property type="match status" value="1"/>
</dbReference>
<organism evidence="4 5">
    <name type="scientific">Paenibacillus popilliae ATCC 14706</name>
    <dbReference type="NCBI Taxonomy" id="1212764"/>
    <lineage>
        <taxon>Bacteria</taxon>
        <taxon>Bacillati</taxon>
        <taxon>Bacillota</taxon>
        <taxon>Bacilli</taxon>
        <taxon>Bacillales</taxon>
        <taxon>Paenibacillaceae</taxon>
        <taxon>Paenibacillus</taxon>
    </lineage>
</organism>
<evidence type="ECO:0000313" key="4">
    <source>
        <dbReference type="EMBL" id="GAC40994.1"/>
    </source>
</evidence>
<dbReference type="PROSITE" id="PS51272">
    <property type="entry name" value="SLH"/>
    <property type="match status" value="2"/>
</dbReference>
<name>M9LY44_PAEPP</name>
<dbReference type="AlphaFoldDB" id="M9LY44"/>
<dbReference type="InterPro" id="IPR032812">
    <property type="entry name" value="SbsA_Ig"/>
</dbReference>